<keyword evidence="1" id="KW-1133">Transmembrane helix</keyword>
<accession>A0A0C2Y0X6</accession>
<keyword evidence="1" id="KW-0812">Transmembrane</keyword>
<dbReference type="HOGENOM" id="CLU_044614_5_0_1"/>
<dbReference type="AlphaFoldDB" id="A0A0C2Y0X6"/>
<gene>
    <name evidence="2" type="ORF">M413DRAFT_25866</name>
</gene>
<dbReference type="Proteomes" id="UP000053424">
    <property type="component" value="Unassembled WGS sequence"/>
</dbReference>
<proteinExistence type="predicted"/>
<name>A0A0C2Y0X6_HEBCY</name>
<reference evidence="2 3" key="1">
    <citation type="submission" date="2014-04" db="EMBL/GenBank/DDBJ databases">
        <authorList>
            <consortium name="DOE Joint Genome Institute"/>
            <person name="Kuo A."/>
            <person name="Gay G."/>
            <person name="Dore J."/>
            <person name="Kohler A."/>
            <person name="Nagy L.G."/>
            <person name="Floudas D."/>
            <person name="Copeland A."/>
            <person name="Barry K.W."/>
            <person name="Cichocki N."/>
            <person name="Veneault-Fourrey C."/>
            <person name="LaButti K."/>
            <person name="Lindquist E.A."/>
            <person name="Lipzen A."/>
            <person name="Lundell T."/>
            <person name="Morin E."/>
            <person name="Murat C."/>
            <person name="Sun H."/>
            <person name="Tunlid A."/>
            <person name="Henrissat B."/>
            <person name="Grigoriev I.V."/>
            <person name="Hibbett D.S."/>
            <person name="Martin F."/>
            <person name="Nordberg H.P."/>
            <person name="Cantor M.N."/>
            <person name="Hua S.X."/>
        </authorList>
    </citation>
    <scope>NUCLEOTIDE SEQUENCE [LARGE SCALE GENOMIC DNA]</scope>
    <source>
        <strain evidence="3">h7</strain>
    </source>
</reference>
<evidence type="ECO:0000313" key="3">
    <source>
        <dbReference type="Proteomes" id="UP000053424"/>
    </source>
</evidence>
<keyword evidence="1" id="KW-0472">Membrane</keyword>
<dbReference type="STRING" id="686832.A0A0C2Y0X6"/>
<dbReference type="OrthoDB" id="3267806at2759"/>
<evidence type="ECO:0000256" key="1">
    <source>
        <dbReference type="SAM" id="Phobius"/>
    </source>
</evidence>
<feature type="transmembrane region" description="Helical" evidence="1">
    <location>
        <begin position="149"/>
        <end position="174"/>
    </location>
</feature>
<feature type="transmembrane region" description="Helical" evidence="1">
    <location>
        <begin position="15"/>
        <end position="40"/>
    </location>
</feature>
<dbReference type="EMBL" id="KN831775">
    <property type="protein sequence ID" value="KIM43508.1"/>
    <property type="molecule type" value="Genomic_DNA"/>
</dbReference>
<feature type="transmembrane region" description="Helical" evidence="1">
    <location>
        <begin position="52"/>
        <end position="81"/>
    </location>
</feature>
<evidence type="ECO:0000313" key="2">
    <source>
        <dbReference type="EMBL" id="KIM43508.1"/>
    </source>
</evidence>
<sequence length="285" mass="31172">MSLIPGPDVYLEFRMLGTIISAIAYGIVISLSGNCFLLLLKKRGIYSTRMRLFLLTYVAVMLLLSTLATIMSIWGITFVLFQGVDLPSPHFISSPLLDVYSPTALPLTIWGADGFMVCKVFVTFIALPIAHEAQACGVMMFLSLTADDILATVLILFSTLVNIILAALIILRLIHHQRHIRKVLGAQHGSPYSKIITMCVESSALIVIFSGVYSVISLAEADGPSELIPFLLLPHICVISPLLIVYRVAKGRAVTTTLHPSEEVTAQIRFNDQPSSRSNQEEGEA</sequence>
<keyword evidence="3" id="KW-1185">Reference proteome</keyword>
<feature type="transmembrane region" description="Helical" evidence="1">
    <location>
        <begin position="228"/>
        <end position="249"/>
    </location>
</feature>
<feature type="transmembrane region" description="Helical" evidence="1">
    <location>
        <begin position="195"/>
        <end position="216"/>
    </location>
</feature>
<reference evidence="3" key="2">
    <citation type="submission" date="2015-01" db="EMBL/GenBank/DDBJ databases">
        <title>Evolutionary Origins and Diversification of the Mycorrhizal Mutualists.</title>
        <authorList>
            <consortium name="DOE Joint Genome Institute"/>
            <consortium name="Mycorrhizal Genomics Consortium"/>
            <person name="Kohler A."/>
            <person name="Kuo A."/>
            <person name="Nagy L.G."/>
            <person name="Floudas D."/>
            <person name="Copeland A."/>
            <person name="Barry K.W."/>
            <person name="Cichocki N."/>
            <person name="Veneault-Fourrey C."/>
            <person name="LaButti K."/>
            <person name="Lindquist E.A."/>
            <person name="Lipzen A."/>
            <person name="Lundell T."/>
            <person name="Morin E."/>
            <person name="Murat C."/>
            <person name="Riley R."/>
            <person name="Ohm R."/>
            <person name="Sun H."/>
            <person name="Tunlid A."/>
            <person name="Henrissat B."/>
            <person name="Grigoriev I.V."/>
            <person name="Hibbett D.S."/>
            <person name="Martin F."/>
        </authorList>
    </citation>
    <scope>NUCLEOTIDE SEQUENCE [LARGE SCALE GENOMIC DNA]</scope>
    <source>
        <strain evidence="3">h7</strain>
    </source>
</reference>
<evidence type="ECO:0008006" key="4">
    <source>
        <dbReference type="Google" id="ProtNLM"/>
    </source>
</evidence>
<protein>
    <recommendedName>
        <fullName evidence="4">G-protein coupled receptors family 1 profile domain-containing protein</fullName>
    </recommendedName>
</protein>
<organism evidence="2 3">
    <name type="scientific">Hebeloma cylindrosporum</name>
    <dbReference type="NCBI Taxonomy" id="76867"/>
    <lineage>
        <taxon>Eukaryota</taxon>
        <taxon>Fungi</taxon>
        <taxon>Dikarya</taxon>
        <taxon>Basidiomycota</taxon>
        <taxon>Agaricomycotina</taxon>
        <taxon>Agaricomycetes</taxon>
        <taxon>Agaricomycetidae</taxon>
        <taxon>Agaricales</taxon>
        <taxon>Agaricineae</taxon>
        <taxon>Hymenogastraceae</taxon>
        <taxon>Hebeloma</taxon>
    </lineage>
</organism>